<comment type="caution">
    <text evidence="1">The sequence shown here is derived from an EMBL/GenBank/DDBJ whole genome shotgun (WGS) entry which is preliminary data.</text>
</comment>
<evidence type="ECO:0000313" key="2">
    <source>
        <dbReference type="Proteomes" id="UP000442535"/>
    </source>
</evidence>
<evidence type="ECO:0000313" key="1">
    <source>
        <dbReference type="EMBL" id="MST49095.1"/>
    </source>
</evidence>
<protein>
    <recommendedName>
        <fullName evidence="3">Peptidase C39-like domain-containing protein</fullName>
    </recommendedName>
</protein>
<accession>A0A7K0K221</accession>
<proteinExistence type="predicted"/>
<reference evidence="1 2" key="1">
    <citation type="submission" date="2019-08" db="EMBL/GenBank/DDBJ databases">
        <title>In-depth cultivation of the pig gut microbiome towards novel bacterial diversity and tailored functional studies.</title>
        <authorList>
            <person name="Wylensek D."/>
            <person name="Hitch T.C.A."/>
            <person name="Clavel T."/>
        </authorList>
    </citation>
    <scope>NUCLEOTIDE SEQUENCE [LARGE SCALE GENOMIC DNA]</scope>
    <source>
        <strain evidence="1 2">RF-GAM-744-WT-7</strain>
    </source>
</reference>
<evidence type="ECO:0008006" key="3">
    <source>
        <dbReference type="Google" id="ProtNLM"/>
    </source>
</evidence>
<organism evidence="1 2">
    <name type="scientific">Mobiluncus porci</name>
    <dbReference type="NCBI Taxonomy" id="2652278"/>
    <lineage>
        <taxon>Bacteria</taxon>
        <taxon>Bacillati</taxon>
        <taxon>Actinomycetota</taxon>
        <taxon>Actinomycetes</taxon>
        <taxon>Actinomycetales</taxon>
        <taxon>Actinomycetaceae</taxon>
        <taxon>Mobiluncus</taxon>
    </lineage>
</organism>
<dbReference type="Proteomes" id="UP000442535">
    <property type="component" value="Unassembled WGS sequence"/>
</dbReference>
<keyword evidence="2" id="KW-1185">Reference proteome</keyword>
<dbReference type="EMBL" id="VUMY01000003">
    <property type="protein sequence ID" value="MST49095.1"/>
    <property type="molecule type" value="Genomic_DNA"/>
</dbReference>
<dbReference type="AlphaFoldDB" id="A0A7K0K221"/>
<gene>
    <name evidence="1" type="ORF">FYJ63_02335</name>
</gene>
<name>A0A7K0K221_9ACTO</name>
<sequence length="231" mass="26868">MRPADVVKWLVRRLLGEREIITDGRAYVAKRYGDKWWRIRRVTLRGFQPQLMSDYPATQHCSLASVTAVVDYYAQRDWKKRGNEARNPNTLTRQAVFETVSRKAYSRLLSSPQIGTFPWNIARISRLSFAEFGYEVAAKNRCYLRCHPTLARLLKSEINHGRPVIVSFSHNQYFSHTVTAYGYEEYINTQTQEKKALLVVADNWSRSERLVDLTRAGDWKDTFVAISLVRS</sequence>
<dbReference type="RefSeq" id="WP_154543425.1">
    <property type="nucleotide sequence ID" value="NZ_JAQYQY010000007.1"/>
</dbReference>